<name>A0A3P7Q818_CYLGO</name>
<gene>
    <name evidence="1" type="ORF">CGOC_LOCUS10485</name>
</gene>
<dbReference type="EMBL" id="UYRV01111488">
    <property type="protein sequence ID" value="VDN26786.1"/>
    <property type="molecule type" value="Genomic_DNA"/>
</dbReference>
<evidence type="ECO:0000313" key="2">
    <source>
        <dbReference type="Proteomes" id="UP000271889"/>
    </source>
</evidence>
<keyword evidence="2" id="KW-1185">Reference proteome</keyword>
<accession>A0A3P7Q818</accession>
<reference evidence="1 2" key="1">
    <citation type="submission" date="2018-11" db="EMBL/GenBank/DDBJ databases">
        <authorList>
            <consortium name="Pathogen Informatics"/>
        </authorList>
    </citation>
    <scope>NUCLEOTIDE SEQUENCE [LARGE SCALE GENOMIC DNA]</scope>
</reference>
<dbReference type="Proteomes" id="UP000271889">
    <property type="component" value="Unassembled WGS sequence"/>
</dbReference>
<evidence type="ECO:0000313" key="1">
    <source>
        <dbReference type="EMBL" id="VDN26786.1"/>
    </source>
</evidence>
<sequence>MLSRPDQRRLPALRFGTSYIRFPSSHLQVTFSYCLDICDYYAMTGQLDNHPECKRGMPEPSTTPKPVRIEFCSR</sequence>
<dbReference type="AlphaFoldDB" id="A0A3P7Q818"/>
<dbReference type="OrthoDB" id="4473401at2759"/>
<protein>
    <submittedName>
        <fullName evidence="1">Uncharacterized protein</fullName>
    </submittedName>
</protein>
<proteinExistence type="predicted"/>
<organism evidence="1 2">
    <name type="scientific">Cylicostephanus goldi</name>
    <name type="common">Nematode worm</name>
    <dbReference type="NCBI Taxonomy" id="71465"/>
    <lineage>
        <taxon>Eukaryota</taxon>
        <taxon>Metazoa</taxon>
        <taxon>Ecdysozoa</taxon>
        <taxon>Nematoda</taxon>
        <taxon>Chromadorea</taxon>
        <taxon>Rhabditida</taxon>
        <taxon>Rhabditina</taxon>
        <taxon>Rhabditomorpha</taxon>
        <taxon>Strongyloidea</taxon>
        <taxon>Strongylidae</taxon>
        <taxon>Cylicostephanus</taxon>
    </lineage>
</organism>